<feature type="domain" description="Acyltransferase 3" evidence="8">
    <location>
        <begin position="2"/>
        <end position="339"/>
    </location>
</feature>
<dbReference type="Proteomes" id="UP001199642">
    <property type="component" value="Chromosome"/>
</dbReference>
<feature type="transmembrane region" description="Helical" evidence="7">
    <location>
        <begin position="46"/>
        <end position="67"/>
    </location>
</feature>
<keyword evidence="9" id="KW-0808">Transferase</keyword>
<feature type="transmembrane region" description="Helical" evidence="7">
    <location>
        <begin position="149"/>
        <end position="170"/>
    </location>
</feature>
<keyword evidence="3" id="KW-1003">Cell membrane</keyword>
<feature type="transmembrane region" description="Helical" evidence="7">
    <location>
        <begin position="79"/>
        <end position="100"/>
    </location>
</feature>
<feature type="transmembrane region" description="Helical" evidence="7">
    <location>
        <begin position="280"/>
        <end position="299"/>
    </location>
</feature>
<dbReference type="GO" id="GO:0016746">
    <property type="term" value="F:acyltransferase activity"/>
    <property type="evidence" value="ECO:0007669"/>
    <property type="project" value="UniProtKB-KW"/>
</dbReference>
<proteinExistence type="inferred from homology"/>
<sequence length="375" mass="39490">MPWADTAKGASIVLVVLWHVTAKHVLPMDLGAAQPVAEAWSRIGAQLLPLRMPLFFLVSGMFAVGAVARPWPVLLRTRILRFAALYAVWLTIQTVVMLPIDDFGTAHARSPLVFLAQLTISPTNLWFLFALAAYFLVARLTRRIPTAPLLLGAAVVSAIAGAKIVEPVLWVVGMPGAPGEDNLWQVFQNLFFFLAGLRLREAVAKGAARVTVPGALMLAGGYAAALVVSAVLDLRLVPGVAPAVSIVAVSFGVAASALAPRVAPRLAAGAQWLGRRTLPIYVLHMPLLAYADVLLRGPVAEAVRALSDSGGGVALAASWMAVGAWPLVLTGLLIAACLLLHAALCRLGAARLFAPIPDRSAVPDPGVRRRSPRGG</sequence>
<evidence type="ECO:0000256" key="6">
    <source>
        <dbReference type="ARBA" id="ARBA00023136"/>
    </source>
</evidence>
<comment type="similarity">
    <text evidence="2">Belongs to the acyltransferase 3 family.</text>
</comment>
<keyword evidence="4 7" id="KW-0812">Transmembrane</keyword>
<keyword evidence="9" id="KW-0012">Acyltransferase</keyword>
<keyword evidence="5 7" id="KW-1133">Transmembrane helix</keyword>
<comment type="subcellular location">
    <subcellularLocation>
        <location evidence="1">Cell membrane</location>
        <topology evidence="1">Multi-pass membrane protein</topology>
    </subcellularLocation>
</comment>
<dbReference type="PANTHER" id="PTHR40074:SF4">
    <property type="entry name" value="INNER MEMBRANE PROTEIN YCFT"/>
    <property type="match status" value="1"/>
</dbReference>
<organism evidence="9 10">
    <name type="scientific">Microbacterium resistens</name>
    <dbReference type="NCBI Taxonomy" id="156977"/>
    <lineage>
        <taxon>Bacteria</taxon>
        <taxon>Bacillati</taxon>
        <taxon>Actinomycetota</taxon>
        <taxon>Actinomycetes</taxon>
        <taxon>Micrococcales</taxon>
        <taxon>Microbacteriaceae</taxon>
        <taxon>Microbacterium</taxon>
    </lineage>
</organism>
<dbReference type="RefSeq" id="WP_231819384.1">
    <property type="nucleotide sequence ID" value="NZ_CP082781.1"/>
</dbReference>
<keyword evidence="6 7" id="KW-0472">Membrane</keyword>
<feature type="transmembrane region" description="Helical" evidence="7">
    <location>
        <begin position="112"/>
        <end position="137"/>
    </location>
</feature>
<evidence type="ECO:0000256" key="1">
    <source>
        <dbReference type="ARBA" id="ARBA00004651"/>
    </source>
</evidence>
<evidence type="ECO:0000313" key="10">
    <source>
        <dbReference type="Proteomes" id="UP001199642"/>
    </source>
</evidence>
<dbReference type="PANTHER" id="PTHR40074">
    <property type="entry name" value="O-ACETYLTRANSFERASE WECH"/>
    <property type="match status" value="1"/>
</dbReference>
<keyword evidence="10" id="KW-1185">Reference proteome</keyword>
<dbReference type="EMBL" id="CP082781">
    <property type="protein sequence ID" value="UGS25546.1"/>
    <property type="molecule type" value="Genomic_DNA"/>
</dbReference>
<evidence type="ECO:0000313" key="9">
    <source>
        <dbReference type="EMBL" id="UGS25546.1"/>
    </source>
</evidence>
<gene>
    <name evidence="9" type="ORF">K8F61_12770</name>
</gene>
<name>A0ABY3RRN1_9MICO</name>
<evidence type="ECO:0000256" key="4">
    <source>
        <dbReference type="ARBA" id="ARBA00022692"/>
    </source>
</evidence>
<feature type="transmembrane region" description="Helical" evidence="7">
    <location>
        <begin position="182"/>
        <end position="199"/>
    </location>
</feature>
<dbReference type="InterPro" id="IPR002656">
    <property type="entry name" value="Acyl_transf_3_dom"/>
</dbReference>
<evidence type="ECO:0000259" key="8">
    <source>
        <dbReference type="Pfam" id="PF01757"/>
    </source>
</evidence>
<accession>A0ABY3RRN1</accession>
<feature type="transmembrane region" description="Helical" evidence="7">
    <location>
        <begin position="238"/>
        <end position="259"/>
    </location>
</feature>
<evidence type="ECO:0000256" key="2">
    <source>
        <dbReference type="ARBA" id="ARBA00007400"/>
    </source>
</evidence>
<evidence type="ECO:0000256" key="5">
    <source>
        <dbReference type="ARBA" id="ARBA00022989"/>
    </source>
</evidence>
<evidence type="ECO:0000256" key="3">
    <source>
        <dbReference type="ARBA" id="ARBA00022475"/>
    </source>
</evidence>
<evidence type="ECO:0000256" key="7">
    <source>
        <dbReference type="SAM" id="Phobius"/>
    </source>
</evidence>
<dbReference type="Pfam" id="PF01757">
    <property type="entry name" value="Acyl_transf_3"/>
    <property type="match status" value="1"/>
</dbReference>
<feature type="transmembrane region" description="Helical" evidence="7">
    <location>
        <begin position="211"/>
        <end position="232"/>
    </location>
</feature>
<protein>
    <submittedName>
        <fullName evidence="9">Acyltransferase</fullName>
    </submittedName>
</protein>
<reference evidence="9 10" key="1">
    <citation type="submission" date="2023-01" db="EMBL/GenBank/DDBJ databases">
        <title>Characterization of estradiol degrading bacteria Microbacterium sp. MZT7 and reveal degrading genes through genome analysis.</title>
        <authorList>
            <person name="Hao P."/>
            <person name="Gao Y."/>
        </authorList>
    </citation>
    <scope>NUCLEOTIDE SEQUENCE [LARGE SCALE GENOMIC DNA]</scope>
    <source>
        <strain evidence="9 10">MZT7</strain>
    </source>
</reference>
<feature type="transmembrane region" description="Helical" evidence="7">
    <location>
        <begin position="319"/>
        <end position="344"/>
    </location>
</feature>